<dbReference type="InterPro" id="IPR002931">
    <property type="entry name" value="Transglutaminase-like"/>
</dbReference>
<sequence>MSIHVKLNHVTRYRYDRPVALSPQVVRLRPAPHCRTPIHAYALKVDPAGHFINWQQDPQSNYLARLVFPDKATELRIEVDLVAELSVINPFDFFLEPAAEKIPFAYEDALRVELAPYLAKAPAAALGPKFIDCLESIPRAPRASVDFLVALNQRLQQDIRYLVRLEPGVQTPEETLTLASGSCRDSAWLLVQLLRHLGLAARFVSGYLIQLVPDVKSLDGPSGTAVDFTDLHAWCEVYLPGAGWVGLDPTSGLFAGEGHIPLACSPEPSSAAPITGFTDECECEFEHHMKVERVWEAPRVTKPYTDEQWAAIEVLGQRIDADLKARDVRLTQGGEPTFVALDDRDGAAWNSDALDPHNRDASKPSKRTLAENLMFRLKDHYAPHGLLHFGQGKWYPGEQLPRWSLNCYWRRDGEPIWRKPELFARELSGTAVDEAVAARFLARVGERLGVDTQWMMAAFEDAWYYLWRERRLPANVDPHDSRVDDPLERARLAKVFDQGLRQVVGHVLPLVRDHVGADRWQSGPWFLRAERLYLIPGDSPIGYRLPLDSQPWAGKGDLPLIHPADPNQPFPTLPAHAELRQQLRPTGTTLGADSGLGFPFAAHGGGWTPSRVEHAGFHGAQGEAAVPRPGASALDRRDERTDPARRPAPFESAAWITRSALCAEPRGGLLHLFMPPTAALEDYLEIVTAIEDTAAEFKLPVVLEGYEPPSDPRLAHFRITPDPGVIEVNIHPAASWDELVERTGTLYEEARQARLSTEKFMLDGRHTGTGGGNHFVLGGATPGDSPFLRRPDLVRSLLSYWHNHPSLSYLFSGLFIGPTSQAPRVDEARHDSVHELEVAFQQMPEPGIQVPPWLIDRLLRNLLIDASGNTHRAEFCIDKLYSPDSATGRLGLLELRAFEMPPHARMSLAQLLLLRALIARFWQQPYAPGRLRRWGTELHDRFLLPHWVAEDFRDVVGELREFGYPLEFDWFAPHFEFRFPRYGEFAARGVRVELRMALEPWHVMGEEGAPGGTVRYVDSSVERLQVKVSGLNDDRHVLTCNGRAVPLQPTGTVGEFVAGVRYRAWQPPSCLHPTIGVHAPLVFDLVDGWMQRSMGGCVYHVAHPGGRNHESYPVNPYEAEGRRLARFTTTGHTPGRVAPAPATRNADFPFTLDLRRQG</sequence>
<dbReference type="AlphaFoldDB" id="A0A5C7SQG2"/>
<dbReference type="RefSeq" id="WP_276658202.1">
    <property type="nucleotide sequence ID" value="NZ_SSFD01000122.1"/>
</dbReference>
<accession>A0A5C7SQG2</accession>
<dbReference type="PANTHER" id="PTHR33490:SF1">
    <property type="entry name" value="SLL1233 PROTEIN"/>
    <property type="match status" value="1"/>
</dbReference>
<feature type="region of interest" description="Disordered" evidence="1">
    <location>
        <begin position="622"/>
        <end position="646"/>
    </location>
</feature>
<dbReference type="PANTHER" id="PTHR33490">
    <property type="entry name" value="BLR5614 PROTEIN-RELATED"/>
    <property type="match status" value="1"/>
</dbReference>
<evidence type="ECO:0000313" key="4">
    <source>
        <dbReference type="Proteomes" id="UP000321192"/>
    </source>
</evidence>
<dbReference type="InterPro" id="IPR038765">
    <property type="entry name" value="Papain-like_cys_pep_sf"/>
</dbReference>
<dbReference type="Gene3D" id="3.10.620.30">
    <property type="match status" value="1"/>
</dbReference>
<evidence type="ECO:0000256" key="1">
    <source>
        <dbReference type="SAM" id="MobiDB-lite"/>
    </source>
</evidence>
<feature type="compositionally biased region" description="Basic and acidic residues" evidence="1">
    <location>
        <begin position="634"/>
        <end position="645"/>
    </location>
</feature>
<evidence type="ECO:0000313" key="3">
    <source>
        <dbReference type="EMBL" id="TXH86028.1"/>
    </source>
</evidence>
<dbReference type="InterPro" id="IPR018667">
    <property type="entry name" value="DUF2126"/>
</dbReference>
<dbReference type="Pfam" id="PF01841">
    <property type="entry name" value="Transglut_core"/>
    <property type="match status" value="1"/>
</dbReference>
<protein>
    <submittedName>
        <fullName evidence="3">Transglutaminase family protein</fullName>
    </submittedName>
</protein>
<dbReference type="InterPro" id="IPR013589">
    <property type="entry name" value="Bac_transglu_N"/>
</dbReference>
<dbReference type="Pfam" id="PF09899">
    <property type="entry name" value="DUF2126"/>
    <property type="match status" value="1"/>
</dbReference>
<dbReference type="EMBL" id="SSFD01000122">
    <property type="protein sequence ID" value="TXH86028.1"/>
    <property type="molecule type" value="Genomic_DNA"/>
</dbReference>
<dbReference type="Pfam" id="PF08379">
    <property type="entry name" value="Bact_transglu_N"/>
    <property type="match status" value="1"/>
</dbReference>
<dbReference type="SMART" id="SM00460">
    <property type="entry name" value="TGc"/>
    <property type="match status" value="1"/>
</dbReference>
<reference evidence="3 4" key="1">
    <citation type="submission" date="2018-09" db="EMBL/GenBank/DDBJ databases">
        <title>Metagenome Assembled Genomes from an Advanced Water Purification Facility.</title>
        <authorList>
            <person name="Stamps B.W."/>
            <person name="Spear J.R."/>
        </authorList>
    </citation>
    <scope>NUCLEOTIDE SEQUENCE [LARGE SCALE GENOMIC DNA]</scope>
    <source>
        <strain evidence="3">Bin_27_1</strain>
    </source>
</reference>
<comment type="caution">
    <text evidence="3">The sequence shown here is derived from an EMBL/GenBank/DDBJ whole genome shotgun (WGS) entry which is preliminary data.</text>
</comment>
<evidence type="ECO:0000259" key="2">
    <source>
        <dbReference type="SMART" id="SM00460"/>
    </source>
</evidence>
<dbReference type="SUPFAM" id="SSF54001">
    <property type="entry name" value="Cysteine proteinases"/>
    <property type="match status" value="1"/>
</dbReference>
<feature type="domain" description="Transglutaminase-like" evidence="2">
    <location>
        <begin position="175"/>
        <end position="251"/>
    </location>
</feature>
<dbReference type="Proteomes" id="UP000321192">
    <property type="component" value="Unassembled WGS sequence"/>
</dbReference>
<name>A0A5C7SQG2_THASP</name>
<proteinExistence type="predicted"/>
<gene>
    <name evidence="3" type="ORF">E6Q80_08480</name>
</gene>
<organism evidence="3 4">
    <name type="scientific">Thauera aminoaromatica</name>
    <dbReference type="NCBI Taxonomy" id="164330"/>
    <lineage>
        <taxon>Bacteria</taxon>
        <taxon>Pseudomonadati</taxon>
        <taxon>Pseudomonadota</taxon>
        <taxon>Betaproteobacteria</taxon>
        <taxon>Rhodocyclales</taxon>
        <taxon>Zoogloeaceae</taxon>
        <taxon>Thauera</taxon>
    </lineage>
</organism>